<dbReference type="SUPFAM" id="SSF53822">
    <property type="entry name" value="Periplasmic binding protein-like I"/>
    <property type="match status" value="1"/>
</dbReference>
<evidence type="ECO:0000313" key="1">
    <source>
        <dbReference type="EMBL" id="PST82247.1"/>
    </source>
</evidence>
<dbReference type="EMBL" id="PYLS01000006">
    <property type="protein sequence ID" value="PST82247.1"/>
    <property type="molecule type" value="Genomic_DNA"/>
</dbReference>
<dbReference type="Gene3D" id="3.40.50.2300">
    <property type="match status" value="2"/>
</dbReference>
<proteinExistence type="predicted"/>
<gene>
    <name evidence="1" type="ORF">C7T94_15755</name>
</gene>
<dbReference type="InterPro" id="IPR028082">
    <property type="entry name" value="Peripla_BP_I"/>
</dbReference>
<dbReference type="Proteomes" id="UP000240912">
    <property type="component" value="Unassembled WGS sequence"/>
</dbReference>
<dbReference type="OrthoDB" id="2149800at2"/>
<organism evidence="1 2">
    <name type="scientific">Pedobacter yulinensis</name>
    <dbReference type="NCBI Taxonomy" id="2126353"/>
    <lineage>
        <taxon>Bacteria</taxon>
        <taxon>Pseudomonadati</taxon>
        <taxon>Bacteroidota</taxon>
        <taxon>Sphingobacteriia</taxon>
        <taxon>Sphingobacteriales</taxon>
        <taxon>Sphingobacteriaceae</taxon>
        <taxon>Pedobacter</taxon>
    </lineage>
</organism>
<dbReference type="PROSITE" id="PS51257">
    <property type="entry name" value="PROKAR_LIPOPROTEIN"/>
    <property type="match status" value="1"/>
</dbReference>
<comment type="caution">
    <text evidence="1">The sequence shown here is derived from an EMBL/GenBank/DDBJ whole genome shotgun (WGS) entry which is preliminary data.</text>
</comment>
<protein>
    <submittedName>
        <fullName evidence="1">Amino acid ABC transporter substrate-binding protein</fullName>
    </submittedName>
</protein>
<keyword evidence="2" id="KW-1185">Reference proteome</keyword>
<dbReference type="RefSeq" id="WP_107216392.1">
    <property type="nucleotide sequence ID" value="NZ_KZ686270.1"/>
</dbReference>
<evidence type="ECO:0000313" key="2">
    <source>
        <dbReference type="Proteomes" id="UP000240912"/>
    </source>
</evidence>
<dbReference type="AlphaFoldDB" id="A0A2T3HII7"/>
<sequence>MSGNRFSFLLLLLVLAGCSPKIRKTTDTPVREQEKAIEKKEVRRFSEARISLLLPFDISRAKLAAVTKQDLEKSSLAIDFYQGFKLGLDSAAQSGLNFQLHVFDTRDENSQIATLYKNEDFQTSHLLVGPIFPQGQKFIASYAHEHQIPVVSPLAASNPREFNNPNLVSVVNNIELHAGKIVDYISDHYDPAKTIVVLINPKTTDDEIFAAPLRSQLRQNKRKFVVQEFASVYALERRLVKGKNYAVLITSDDRKFVTPSIDKLYKLKFLKTGGYPINLFGHPNWMKQSYSTDKLQKLNTSITSSYKVDYKSAVTKSFIRKYRSTFGFEPGEYAFKGFDNGLYFGRLLSKYGPAYARHLPDEPYKGLHNNFRFVYDRELGYINTELMLLRYSNYALQVID</sequence>
<dbReference type="CDD" id="cd06268">
    <property type="entry name" value="PBP1_ABC_transporter_LIVBP-like"/>
    <property type="match status" value="1"/>
</dbReference>
<accession>A0A2T3HII7</accession>
<reference evidence="1 2" key="1">
    <citation type="submission" date="2018-03" db="EMBL/GenBank/DDBJ databases">
        <authorList>
            <person name="Keele B.F."/>
        </authorList>
    </citation>
    <scope>NUCLEOTIDE SEQUENCE [LARGE SCALE GENOMIC DNA]</scope>
    <source>
        <strain evidence="1 2">YL28-9</strain>
    </source>
</reference>
<name>A0A2T3HII7_9SPHI</name>